<keyword evidence="8" id="KW-0695">RNA-directed DNA polymerase</keyword>
<evidence type="ECO:0000256" key="5">
    <source>
        <dbReference type="ARBA" id="ARBA00022722"/>
    </source>
</evidence>
<sequence>MNYKPNVNLHVKQDKMISSSYYDGSKATDQNRSSLSHLPTGSSAPHQKNIPGLPLYILYPEKARTLQQNFFSIGFPISYGAIDLPIKPTQTITKFQDPTIQDPLEWCKTFRRVAVLNQWINETSLLILQDLIDEKYLIQLESKKTLDTKLDLLCEILFPYKDFNLYRKALTQVKRFSFSTFNEYVKALEDIRRRADLCGQKSQDKIPERDIIDVIIENLTFKERSYLSTINAHTLEEIQTGIQNYQENQVYFNLSETSSKEKTNNEIPRKPKQYCYYHKTTFHDAKDCKYLQSKGKSNENHKQVCSVSKSESKISQPSFPMTCLTTQDLPVNLLIDTGACKNFISENYIKKHLSDVEQKGVNEEIILADGSKAMVTKKIEIKGKLDFDDTFRNYEFFVLPNLPYDGILGIESLASLNCSLQLEKGKISIKTCADSDPDSLISNKSELPFLSDSVFKSQIQHFVDKNPKIGRINTNPMKIHLSNTIPVCKRPYTISLPRIEDTKKEINKLLEMNIIRESKSAYASPAFPIPKKNGKTRLVVDYKELNSKTIKLGYPFPNMQYSLIDLKGAKYFSQLDLNMGYYQIPMAEESIEKTAFVTPFGHYEFLRMPFGLSNAPRVFQQVMTSKLKQFPFAKVFVDDILIFSPCYESHKTHVIQVLQHLLNEGISINFEKSSFLKNEVKYLGKIINKDGIRADLDSLCGIEKFQTPKNKTHLMKLLGKLNWFREHVPNLSNYLINITAKLKQTNSKFTWTREDENALDSVIKIIKSQIILHHPDLDKEFVLKTDASDEGVGALLYQEEKLVGIYSNKLKAAEKNYTTTEKELLAIIKALKHFKSIILGTRIKVLTDHKNLTYITTCENNRAQRWKILLDEFNVELEYIEGKRNIEADMFSRCMLLTRKEEKDLASKCLNKLEKKSGHEKEGENEPAKFPSNYDELNRRIIHPAISEKLVQSLHRHLGHPGRNKLFNTLNKALNIQNLGKIVEYITRFCKTCQTQKNTTSRKGKLIGQLTADRPFQRISIDLYGPLDLRYFKKETTHEKIMLVVIIDIYSRLTEIIPTKSISAKTMVKIVQTKWIEKYGAPTEMISDQGKQFIATHFKDFLAKQNIKQILSSSYNPTGNSIVERANQTIGNVLRCSKNGSLKQAIKFCKRNLNQTYHSVLGMSPFEVVKQQNPINSKLKVTVSHEQIKSRKEKRSQDDLEKRNKLRTYIEYKKGDQVLIKTPFPDKLDTRWKGPFAIVEVSHKNYLLVKIRGETIRVNVKRTKPFKREEHVVE</sequence>
<evidence type="ECO:0000256" key="9">
    <source>
        <dbReference type="SAM" id="MobiDB-lite"/>
    </source>
</evidence>
<evidence type="ECO:0000256" key="2">
    <source>
        <dbReference type="ARBA" id="ARBA00022670"/>
    </source>
</evidence>
<dbReference type="EMBL" id="SBJO01000553">
    <property type="protein sequence ID" value="KAF9760652.1"/>
    <property type="molecule type" value="Genomic_DNA"/>
</dbReference>
<protein>
    <recommendedName>
        <fullName evidence="1">RNA-directed DNA polymerase</fullName>
        <ecNumber evidence="1">2.7.7.49</ecNumber>
    </recommendedName>
</protein>
<dbReference type="PROSITE" id="PS50994">
    <property type="entry name" value="INTEGRASE"/>
    <property type="match status" value="1"/>
</dbReference>
<feature type="domain" description="Reverse transcriptase" evidence="10">
    <location>
        <begin position="510"/>
        <end position="687"/>
    </location>
</feature>
<dbReference type="InterPro" id="IPR043502">
    <property type="entry name" value="DNA/RNA_pol_sf"/>
</dbReference>
<dbReference type="GO" id="GO:0015074">
    <property type="term" value="P:DNA integration"/>
    <property type="evidence" value="ECO:0007669"/>
    <property type="project" value="InterPro"/>
</dbReference>
<dbReference type="InterPro" id="IPR021109">
    <property type="entry name" value="Peptidase_aspartic_dom_sf"/>
</dbReference>
<dbReference type="Gene3D" id="2.40.70.10">
    <property type="entry name" value="Acid Proteases"/>
    <property type="match status" value="1"/>
</dbReference>
<evidence type="ECO:0000313" key="13">
    <source>
        <dbReference type="Proteomes" id="UP000740883"/>
    </source>
</evidence>
<dbReference type="Gene3D" id="1.10.340.70">
    <property type="match status" value="1"/>
</dbReference>
<keyword evidence="4" id="KW-0548">Nucleotidyltransferase</keyword>
<dbReference type="Gene3D" id="3.10.20.370">
    <property type="match status" value="1"/>
</dbReference>
<keyword evidence="2" id="KW-0645">Protease</keyword>
<dbReference type="EC" id="2.7.7.49" evidence="1"/>
<keyword evidence="7" id="KW-0378">Hydrolase</keyword>
<dbReference type="Pfam" id="PF08284">
    <property type="entry name" value="RVP_2"/>
    <property type="match status" value="1"/>
</dbReference>
<feature type="domain" description="Integrase catalytic" evidence="11">
    <location>
        <begin position="1011"/>
        <end position="1173"/>
    </location>
</feature>
<dbReference type="FunFam" id="3.10.10.10:FF:000007">
    <property type="entry name" value="Retrovirus-related Pol polyprotein from transposon 17.6-like Protein"/>
    <property type="match status" value="1"/>
</dbReference>
<name>A0A9P6GW79_9MICR</name>
<evidence type="ECO:0000313" key="12">
    <source>
        <dbReference type="EMBL" id="KAF9760652.1"/>
    </source>
</evidence>
<dbReference type="SUPFAM" id="SSF50630">
    <property type="entry name" value="Acid proteases"/>
    <property type="match status" value="1"/>
</dbReference>
<keyword evidence="3" id="KW-0808">Transferase</keyword>
<dbReference type="SUPFAM" id="SSF56672">
    <property type="entry name" value="DNA/RNA polymerases"/>
    <property type="match status" value="1"/>
</dbReference>
<proteinExistence type="predicted"/>
<dbReference type="Pfam" id="PF00665">
    <property type="entry name" value="rve"/>
    <property type="match status" value="1"/>
</dbReference>
<evidence type="ECO:0000256" key="1">
    <source>
        <dbReference type="ARBA" id="ARBA00012493"/>
    </source>
</evidence>
<dbReference type="InterPro" id="IPR050951">
    <property type="entry name" value="Retrovirus_Pol_polyprotein"/>
</dbReference>
<evidence type="ECO:0000256" key="4">
    <source>
        <dbReference type="ARBA" id="ARBA00022695"/>
    </source>
</evidence>
<dbReference type="PROSITE" id="PS50878">
    <property type="entry name" value="RT_POL"/>
    <property type="match status" value="1"/>
</dbReference>
<dbReference type="GO" id="GO:0003676">
    <property type="term" value="F:nucleic acid binding"/>
    <property type="evidence" value="ECO:0007669"/>
    <property type="project" value="InterPro"/>
</dbReference>
<dbReference type="InterPro" id="IPR012337">
    <property type="entry name" value="RNaseH-like_sf"/>
</dbReference>
<dbReference type="Pfam" id="PF00078">
    <property type="entry name" value="RVT_1"/>
    <property type="match status" value="1"/>
</dbReference>
<evidence type="ECO:0000259" key="11">
    <source>
        <dbReference type="PROSITE" id="PS50994"/>
    </source>
</evidence>
<dbReference type="InterPro" id="IPR000477">
    <property type="entry name" value="RT_dom"/>
</dbReference>
<keyword evidence="6" id="KW-0255">Endonuclease</keyword>
<dbReference type="Gene3D" id="3.10.10.10">
    <property type="entry name" value="HIV Type 1 Reverse Transcriptase, subunit A, domain 1"/>
    <property type="match status" value="1"/>
</dbReference>
<accession>A0A9P6GW79</accession>
<dbReference type="Pfam" id="PF17917">
    <property type="entry name" value="RT_RNaseH"/>
    <property type="match status" value="1"/>
</dbReference>
<evidence type="ECO:0000259" key="10">
    <source>
        <dbReference type="PROSITE" id="PS50878"/>
    </source>
</evidence>
<reference evidence="12 13" key="1">
    <citation type="journal article" date="2020" name="Genome Biol. Evol.">
        <title>Comparative genomics of strictly vertically transmitted, feminizing microsporidia endosymbionts of amphipod crustaceans.</title>
        <authorList>
            <person name="Cormier A."/>
            <person name="Chebbi M.A."/>
            <person name="Giraud I."/>
            <person name="Wattier R."/>
            <person name="Teixeira M."/>
            <person name="Gilbert C."/>
            <person name="Rigaud T."/>
            <person name="Cordaux R."/>
        </authorList>
    </citation>
    <scope>NUCLEOTIDE SEQUENCE [LARGE SCALE GENOMIC DNA]</scope>
    <source>
        <strain evidence="12 13">Ou3-Ou53</strain>
    </source>
</reference>
<dbReference type="InterPro" id="IPR041588">
    <property type="entry name" value="Integrase_H2C2"/>
</dbReference>
<dbReference type="Pfam" id="PF17921">
    <property type="entry name" value="Integrase_H2C2"/>
    <property type="match status" value="1"/>
</dbReference>
<dbReference type="Gene3D" id="3.30.70.270">
    <property type="match status" value="2"/>
</dbReference>
<dbReference type="GO" id="GO:0004519">
    <property type="term" value="F:endonuclease activity"/>
    <property type="evidence" value="ECO:0007669"/>
    <property type="project" value="UniProtKB-KW"/>
</dbReference>
<feature type="region of interest" description="Disordered" evidence="9">
    <location>
        <begin position="22"/>
        <end position="46"/>
    </location>
</feature>
<evidence type="ECO:0000256" key="7">
    <source>
        <dbReference type="ARBA" id="ARBA00022801"/>
    </source>
</evidence>
<evidence type="ECO:0000256" key="8">
    <source>
        <dbReference type="ARBA" id="ARBA00022918"/>
    </source>
</evidence>
<dbReference type="Gene3D" id="3.30.420.10">
    <property type="entry name" value="Ribonuclease H-like superfamily/Ribonuclease H"/>
    <property type="match status" value="1"/>
</dbReference>
<organism evidence="12 13">
    <name type="scientific">Nosema granulosis</name>
    <dbReference type="NCBI Taxonomy" id="83296"/>
    <lineage>
        <taxon>Eukaryota</taxon>
        <taxon>Fungi</taxon>
        <taxon>Fungi incertae sedis</taxon>
        <taxon>Microsporidia</taxon>
        <taxon>Nosematidae</taxon>
        <taxon>Nosema</taxon>
    </lineage>
</organism>
<dbReference type="AlphaFoldDB" id="A0A9P6GW79"/>
<dbReference type="Proteomes" id="UP000740883">
    <property type="component" value="Unassembled WGS sequence"/>
</dbReference>
<gene>
    <name evidence="12" type="primary">Tf2-9_8</name>
    <name evidence="12" type="ORF">NGRA_3064</name>
</gene>
<comment type="caution">
    <text evidence="12">The sequence shown here is derived from an EMBL/GenBank/DDBJ whole genome shotgun (WGS) entry which is preliminary data.</text>
</comment>
<dbReference type="GO" id="GO:0005634">
    <property type="term" value="C:nucleus"/>
    <property type="evidence" value="ECO:0007669"/>
    <property type="project" value="UniProtKB-ARBA"/>
</dbReference>
<dbReference type="GO" id="GO:0003964">
    <property type="term" value="F:RNA-directed DNA polymerase activity"/>
    <property type="evidence" value="ECO:0007669"/>
    <property type="project" value="UniProtKB-KW"/>
</dbReference>
<dbReference type="GO" id="GO:0008233">
    <property type="term" value="F:peptidase activity"/>
    <property type="evidence" value="ECO:0007669"/>
    <property type="project" value="UniProtKB-KW"/>
</dbReference>
<dbReference type="SUPFAM" id="SSF53098">
    <property type="entry name" value="Ribonuclease H-like"/>
    <property type="match status" value="1"/>
</dbReference>
<keyword evidence="5" id="KW-0540">Nuclease</keyword>
<dbReference type="InterPro" id="IPR036397">
    <property type="entry name" value="RNaseH_sf"/>
</dbReference>
<dbReference type="CDD" id="cd00303">
    <property type="entry name" value="retropepsin_like"/>
    <property type="match status" value="1"/>
</dbReference>
<dbReference type="InterPro" id="IPR001584">
    <property type="entry name" value="Integrase_cat-core"/>
</dbReference>
<dbReference type="InterPro" id="IPR041373">
    <property type="entry name" value="RT_RNaseH"/>
</dbReference>
<dbReference type="CDD" id="cd01647">
    <property type="entry name" value="RT_LTR"/>
    <property type="match status" value="1"/>
</dbReference>
<evidence type="ECO:0000256" key="6">
    <source>
        <dbReference type="ARBA" id="ARBA00022759"/>
    </source>
</evidence>
<dbReference type="InterPro" id="IPR043128">
    <property type="entry name" value="Rev_trsase/Diguanyl_cyclase"/>
</dbReference>
<dbReference type="CDD" id="cd09274">
    <property type="entry name" value="RNase_HI_RT_Ty3"/>
    <property type="match status" value="1"/>
</dbReference>
<evidence type="ECO:0000256" key="3">
    <source>
        <dbReference type="ARBA" id="ARBA00022679"/>
    </source>
</evidence>
<dbReference type="PANTHER" id="PTHR37984:SF5">
    <property type="entry name" value="PROTEIN NYNRIN-LIKE"/>
    <property type="match status" value="1"/>
</dbReference>
<keyword evidence="13" id="KW-1185">Reference proteome</keyword>
<dbReference type="OrthoDB" id="8000983at2759"/>
<dbReference type="GO" id="GO:0006508">
    <property type="term" value="P:proteolysis"/>
    <property type="evidence" value="ECO:0007669"/>
    <property type="project" value="UniProtKB-KW"/>
</dbReference>
<dbReference type="PANTHER" id="PTHR37984">
    <property type="entry name" value="PROTEIN CBG26694"/>
    <property type="match status" value="1"/>
</dbReference>